<evidence type="ECO:0000256" key="2">
    <source>
        <dbReference type="ARBA" id="ARBA00009474"/>
    </source>
</evidence>
<feature type="transmembrane region" description="Helical" evidence="9">
    <location>
        <begin position="63"/>
        <end position="86"/>
    </location>
</feature>
<evidence type="ECO:0000256" key="7">
    <source>
        <dbReference type="ARBA" id="ARBA00022989"/>
    </source>
</evidence>
<evidence type="ECO:0000313" key="10">
    <source>
        <dbReference type="EMBL" id="MEM0516291.1"/>
    </source>
</evidence>
<keyword evidence="5" id="KW-0997">Cell inner membrane</keyword>
<evidence type="ECO:0000256" key="8">
    <source>
        <dbReference type="ARBA" id="ARBA00023136"/>
    </source>
</evidence>
<dbReference type="NCBIfam" id="NF002493">
    <property type="entry name" value="PRK01816.1"/>
    <property type="match status" value="1"/>
</dbReference>
<name>A0ABU9N0J6_9GAMM</name>
<sequence>MQNSMMAQIQQGHSYAKLWPLRRELAPMFVENRIISATLFAIKVMPLLALTSLVVQLQLLGQYYLGPALACALLILSLPVQGLLWLAKRASSPLPPAYAHWYKELYTKMVAQGYQGAPAKAKPRYRELALLLKDVFDKMDKAFRQELF</sequence>
<organism evidence="10 11">
    <name type="scientific">Pseudoalteromonas qingdaonensis</name>
    <dbReference type="NCBI Taxonomy" id="3131913"/>
    <lineage>
        <taxon>Bacteria</taxon>
        <taxon>Pseudomonadati</taxon>
        <taxon>Pseudomonadota</taxon>
        <taxon>Gammaproteobacteria</taxon>
        <taxon>Alteromonadales</taxon>
        <taxon>Pseudoalteromonadaceae</taxon>
        <taxon>Pseudoalteromonas</taxon>
    </lineage>
</organism>
<proteinExistence type="inferred from homology"/>
<evidence type="ECO:0000256" key="6">
    <source>
        <dbReference type="ARBA" id="ARBA00022692"/>
    </source>
</evidence>
<dbReference type="Pfam" id="PF04217">
    <property type="entry name" value="DUF412"/>
    <property type="match status" value="1"/>
</dbReference>
<evidence type="ECO:0000256" key="9">
    <source>
        <dbReference type="SAM" id="Phobius"/>
    </source>
</evidence>
<reference evidence="10 11" key="1">
    <citation type="submission" date="2024-03" db="EMBL/GenBank/DDBJ databases">
        <title>Pseudoalteromonas qingdaonensis sp. nov., isolated from the intestines of marine benthic organisms.</title>
        <authorList>
            <person name="Lin X."/>
            <person name="Fang S."/>
            <person name="Hu X."/>
        </authorList>
    </citation>
    <scope>NUCLEOTIDE SEQUENCE [LARGE SCALE GENOMIC DNA]</scope>
    <source>
        <strain evidence="10 11">YIC-827</strain>
    </source>
</reference>
<evidence type="ECO:0000256" key="1">
    <source>
        <dbReference type="ARBA" id="ARBA00004429"/>
    </source>
</evidence>
<protein>
    <recommendedName>
        <fullName evidence="3">UPF0208 membrane protein YfbV</fullName>
    </recommendedName>
</protein>
<dbReference type="RefSeq" id="WP_342679669.1">
    <property type="nucleotide sequence ID" value="NZ_JBCGCU010000016.1"/>
</dbReference>
<dbReference type="EMBL" id="JBCGCU010000016">
    <property type="protein sequence ID" value="MEM0516291.1"/>
    <property type="molecule type" value="Genomic_DNA"/>
</dbReference>
<gene>
    <name evidence="10" type="primary">yfbV</name>
    <name evidence="10" type="ORF">WCN91_12860</name>
</gene>
<evidence type="ECO:0000256" key="3">
    <source>
        <dbReference type="ARBA" id="ARBA00018831"/>
    </source>
</evidence>
<dbReference type="InterPro" id="IPR007334">
    <property type="entry name" value="UPF0208"/>
</dbReference>
<keyword evidence="11" id="KW-1185">Reference proteome</keyword>
<evidence type="ECO:0000313" key="11">
    <source>
        <dbReference type="Proteomes" id="UP001447008"/>
    </source>
</evidence>
<accession>A0ABU9N0J6</accession>
<comment type="similarity">
    <text evidence="2">Belongs to the UPF0208 family.</text>
</comment>
<feature type="transmembrane region" description="Helical" evidence="9">
    <location>
        <begin position="34"/>
        <end position="57"/>
    </location>
</feature>
<keyword evidence="7 9" id="KW-1133">Transmembrane helix</keyword>
<comment type="caution">
    <text evidence="10">The sequence shown here is derived from an EMBL/GenBank/DDBJ whole genome shotgun (WGS) entry which is preliminary data.</text>
</comment>
<comment type="subcellular location">
    <subcellularLocation>
        <location evidence="1">Cell inner membrane</location>
        <topology evidence="1">Multi-pass membrane protein</topology>
    </subcellularLocation>
</comment>
<evidence type="ECO:0000256" key="5">
    <source>
        <dbReference type="ARBA" id="ARBA00022519"/>
    </source>
</evidence>
<evidence type="ECO:0000256" key="4">
    <source>
        <dbReference type="ARBA" id="ARBA00022475"/>
    </source>
</evidence>
<keyword evidence="8 9" id="KW-0472">Membrane</keyword>
<dbReference type="Proteomes" id="UP001447008">
    <property type="component" value="Unassembled WGS sequence"/>
</dbReference>
<keyword evidence="4" id="KW-1003">Cell membrane</keyword>
<keyword evidence="6 9" id="KW-0812">Transmembrane</keyword>